<feature type="non-terminal residue" evidence="1">
    <location>
        <position position="1"/>
    </location>
</feature>
<dbReference type="EMBL" id="CAJMWS010000962">
    <property type="protein sequence ID" value="CAE6470172.1"/>
    <property type="molecule type" value="Genomic_DNA"/>
</dbReference>
<proteinExistence type="predicted"/>
<comment type="caution">
    <text evidence="1">The sequence shown here is derived from an EMBL/GenBank/DDBJ whole genome shotgun (WGS) entry which is preliminary data.</text>
</comment>
<evidence type="ECO:0000313" key="2">
    <source>
        <dbReference type="Proteomes" id="UP000663846"/>
    </source>
</evidence>
<organism evidence="1 2">
    <name type="scientific">Rhizoctonia solani</name>
    <dbReference type="NCBI Taxonomy" id="456999"/>
    <lineage>
        <taxon>Eukaryota</taxon>
        <taxon>Fungi</taxon>
        <taxon>Dikarya</taxon>
        <taxon>Basidiomycota</taxon>
        <taxon>Agaricomycotina</taxon>
        <taxon>Agaricomycetes</taxon>
        <taxon>Cantharellales</taxon>
        <taxon>Ceratobasidiaceae</taxon>
        <taxon>Rhizoctonia</taxon>
    </lineage>
</organism>
<evidence type="ECO:0000313" key="1">
    <source>
        <dbReference type="EMBL" id="CAE6470172.1"/>
    </source>
</evidence>
<protein>
    <submittedName>
        <fullName evidence="1">Uncharacterized protein</fullName>
    </submittedName>
</protein>
<gene>
    <name evidence="1" type="ORF">RDB_LOCUS174436</name>
</gene>
<dbReference type="AlphaFoldDB" id="A0A8H3BZQ3"/>
<name>A0A8H3BZQ3_9AGAM</name>
<reference evidence="1" key="1">
    <citation type="submission" date="2021-01" db="EMBL/GenBank/DDBJ databases">
        <authorList>
            <person name="Kaushik A."/>
        </authorList>
    </citation>
    <scope>NUCLEOTIDE SEQUENCE</scope>
    <source>
        <strain evidence="1">AG1-1C</strain>
    </source>
</reference>
<accession>A0A8H3BZQ3</accession>
<dbReference type="Proteomes" id="UP000663846">
    <property type="component" value="Unassembled WGS sequence"/>
</dbReference>
<sequence>ASNWLTFRFGDLNTSRVIRPGTGTGEILDTYWCMSGIRRCSGCTTFRNRDGGISAVFDWAESNWTSGAIGKYAFENTALENSKSSERARRLRIYIIFSWYRRLANARH</sequence>